<dbReference type="Pfam" id="PF07969">
    <property type="entry name" value="Amidohydro_3"/>
    <property type="match status" value="1"/>
</dbReference>
<dbReference type="Gene3D" id="3.20.20.140">
    <property type="entry name" value="Metal-dependent hydrolases"/>
    <property type="match status" value="2"/>
</dbReference>
<dbReference type="PANTHER" id="PTHR11647">
    <property type="entry name" value="HYDRANTOINASE/DIHYDROPYRIMIDINASE FAMILY MEMBER"/>
    <property type="match status" value="1"/>
</dbReference>
<reference evidence="3" key="1">
    <citation type="submission" date="2023-03" db="EMBL/GenBank/DDBJ databases">
        <authorList>
            <person name="Steffen K."/>
            <person name="Cardenas P."/>
        </authorList>
    </citation>
    <scope>NUCLEOTIDE SEQUENCE</scope>
</reference>
<organism evidence="3 4">
    <name type="scientific">Geodia barretti</name>
    <name type="common">Barrett's horny sponge</name>
    <dbReference type="NCBI Taxonomy" id="519541"/>
    <lineage>
        <taxon>Eukaryota</taxon>
        <taxon>Metazoa</taxon>
        <taxon>Porifera</taxon>
        <taxon>Demospongiae</taxon>
        <taxon>Heteroscleromorpha</taxon>
        <taxon>Tetractinellida</taxon>
        <taxon>Astrophorina</taxon>
        <taxon>Geodiidae</taxon>
        <taxon>Geodia</taxon>
    </lineage>
</organism>
<dbReference type="EMBL" id="CASHTH010002916">
    <property type="protein sequence ID" value="CAI8037244.1"/>
    <property type="molecule type" value="Genomic_DNA"/>
</dbReference>
<keyword evidence="4" id="KW-1185">Reference proteome</keyword>
<feature type="domain" description="Amidohydrolase 3" evidence="2">
    <location>
        <begin position="44"/>
        <end position="562"/>
    </location>
</feature>
<dbReference type="InterPro" id="IPR013108">
    <property type="entry name" value="Amidohydro_3"/>
</dbReference>
<sequence length="585" mass="63978">MAYDLLIKNGRVVDGSGGPSFYADVAVQNGKIVGVGKFTESADRTIDADGRVVAPGFIDHHTHYDPQALWDPLCNYTVQNGNTTVVVGQCGQTIAPARPGDQEWYLKFFADAEAIPLSSLQNGVNFTWGSIAEYLDALGQRRGVNVGALVGHSGVRRYVMGEAASERAEATAEEIESMKQLVREGMLAGALGFSTTPKDRDDPAGVAAEEERYILGSVLGELGSGLFQVSGGSPEGVYASHRTAKELSRRNGRPAIYNLVSQELNDPDGWKEHLQWLEDSFKEGIRAYGSCISITAGPIFNLRLGLDVPQDEDLISPHIMFAGMPTWDSVMARPTPERIRAFRDSEIRRALSAEAVEGTVAQAAPGTDRRGSPRGFFNRRWDLVEVFMAHQERNRQFEGKSIEQLAQEQGKGIMEAFLDLSLDENLETHFLCVDRNVDVDSQRQILGSPYTVIGTTDGGARPDTMDRYEYSTNLLGYWVREKQVMSLEDAVYRLTGKTALMHELHDRGFIAPGKAADLTIFDADTIASKPREPVDYPPAGANAKHVRRGAIGIDYVIVNGEVLLEDGEHTGALPGQVLRGPLHQG</sequence>
<dbReference type="InterPro" id="IPR032466">
    <property type="entry name" value="Metal_Hydrolase"/>
</dbReference>
<protein>
    <submittedName>
        <fullName evidence="3">N-acyl-D-glutamate deacylase</fullName>
    </submittedName>
</protein>
<dbReference type="GO" id="GO:0005829">
    <property type="term" value="C:cytosol"/>
    <property type="evidence" value="ECO:0007669"/>
    <property type="project" value="TreeGrafter"/>
</dbReference>
<dbReference type="SUPFAM" id="SSF51338">
    <property type="entry name" value="Composite domain of metallo-dependent hydrolases"/>
    <property type="match status" value="1"/>
</dbReference>
<proteinExistence type="inferred from homology"/>
<dbReference type="GO" id="GO:0016812">
    <property type="term" value="F:hydrolase activity, acting on carbon-nitrogen (but not peptide) bonds, in cyclic amides"/>
    <property type="evidence" value="ECO:0007669"/>
    <property type="project" value="TreeGrafter"/>
</dbReference>
<evidence type="ECO:0000256" key="1">
    <source>
        <dbReference type="ARBA" id="ARBA00008829"/>
    </source>
</evidence>
<comment type="similarity">
    <text evidence="1">Belongs to the metallo-dependent hydrolases superfamily. Hydantoinase/dihydropyrimidinase family.</text>
</comment>
<evidence type="ECO:0000259" key="2">
    <source>
        <dbReference type="Pfam" id="PF07969"/>
    </source>
</evidence>
<comment type="caution">
    <text evidence="3">The sequence shown here is derived from an EMBL/GenBank/DDBJ whole genome shotgun (WGS) entry which is preliminary data.</text>
</comment>
<name>A0AA35SX07_GEOBA</name>
<accession>A0AA35SX07</accession>
<dbReference type="SUPFAM" id="SSF51556">
    <property type="entry name" value="Metallo-dependent hydrolases"/>
    <property type="match status" value="1"/>
</dbReference>
<dbReference type="InterPro" id="IPR011059">
    <property type="entry name" value="Metal-dep_hydrolase_composite"/>
</dbReference>
<evidence type="ECO:0000313" key="3">
    <source>
        <dbReference type="EMBL" id="CAI8037244.1"/>
    </source>
</evidence>
<dbReference type="AlphaFoldDB" id="A0AA35SX07"/>
<dbReference type="Proteomes" id="UP001174909">
    <property type="component" value="Unassembled WGS sequence"/>
</dbReference>
<evidence type="ECO:0000313" key="4">
    <source>
        <dbReference type="Proteomes" id="UP001174909"/>
    </source>
</evidence>
<dbReference type="Gene3D" id="2.30.40.10">
    <property type="entry name" value="Urease, subunit C, domain 1"/>
    <property type="match status" value="1"/>
</dbReference>
<dbReference type="InterPro" id="IPR050378">
    <property type="entry name" value="Metallo-dep_Hydrolases_sf"/>
</dbReference>
<dbReference type="PANTHER" id="PTHR11647:SF1">
    <property type="entry name" value="COLLAPSIN RESPONSE MEDIATOR PROTEIN"/>
    <property type="match status" value="1"/>
</dbReference>
<gene>
    <name evidence="3" type="ORF">GBAR_LOCUS20819</name>
</gene>